<dbReference type="InterPro" id="IPR035907">
    <property type="entry name" value="Hppk_sf"/>
</dbReference>
<evidence type="ECO:0000313" key="14">
    <source>
        <dbReference type="EMBL" id="OQX16060.1"/>
    </source>
</evidence>
<comment type="pathway">
    <text evidence="1">Cofactor biosynthesis; tetrahydrofolate biosynthesis; 2-amino-4-hydroxy-6-hydroxymethyl-7,8-dihydropteridine diphosphate from 7,8-dihydroneopterin triphosphate: step 4/4.</text>
</comment>
<sequence length="165" mass="17646">MMPVLCYIGLGSNLGNPVANLHSALKQLAGMEGVELQGVSRFYTSKPMGPPDQPDYVNAVAGVLTPLPAHALLQTLFTVERAHGRVRDVGLRWGPRTLDLDLLLYGDAMIDTPDLCVPHPGIGERSFVVLPLLDLAPHLVLPDGRSLSACRAALACDDLYPLTLG</sequence>
<dbReference type="GO" id="GO:0046656">
    <property type="term" value="P:folic acid biosynthetic process"/>
    <property type="evidence" value="ECO:0007669"/>
    <property type="project" value="UniProtKB-KW"/>
</dbReference>
<proteinExistence type="inferred from homology"/>
<evidence type="ECO:0000256" key="6">
    <source>
        <dbReference type="ARBA" id="ARBA00022741"/>
    </source>
</evidence>
<protein>
    <recommendedName>
        <fullName evidence="4">2-amino-4-hydroxy-6-hydroxymethyldihydropteridine pyrophosphokinase</fullName>
        <ecNumber evidence="3">2.7.6.3</ecNumber>
    </recommendedName>
    <alternativeName>
        <fullName evidence="11">6-hydroxymethyl-7,8-dihydropterin pyrophosphokinase</fullName>
    </alternativeName>
    <alternativeName>
        <fullName evidence="12">7,8-dihydro-6-hydroxymethylpterin-pyrophosphokinase</fullName>
    </alternativeName>
</protein>
<dbReference type="GO" id="GO:0005524">
    <property type="term" value="F:ATP binding"/>
    <property type="evidence" value="ECO:0007669"/>
    <property type="project" value="UniProtKB-KW"/>
</dbReference>
<evidence type="ECO:0000256" key="8">
    <source>
        <dbReference type="ARBA" id="ARBA00022840"/>
    </source>
</evidence>
<dbReference type="AlphaFoldDB" id="A0A1Y1QXF7"/>
<dbReference type="Gene3D" id="3.30.70.560">
    <property type="entry name" value="7,8-Dihydro-6-hydroxymethylpterin-pyrophosphokinase HPPK"/>
    <property type="match status" value="1"/>
</dbReference>
<evidence type="ECO:0000256" key="11">
    <source>
        <dbReference type="ARBA" id="ARBA00029766"/>
    </source>
</evidence>
<dbReference type="NCBIfam" id="TIGR01498">
    <property type="entry name" value="folK"/>
    <property type="match status" value="1"/>
</dbReference>
<name>A0A1Y1QXF7_9GAMM</name>
<dbReference type="STRING" id="1123401.GCA_000621325_02584"/>
<organism evidence="14 15">
    <name type="scientific">Thiothrix lacustris</name>
    <dbReference type="NCBI Taxonomy" id="525917"/>
    <lineage>
        <taxon>Bacteria</taxon>
        <taxon>Pseudomonadati</taxon>
        <taxon>Pseudomonadota</taxon>
        <taxon>Gammaproteobacteria</taxon>
        <taxon>Thiotrichales</taxon>
        <taxon>Thiotrichaceae</taxon>
        <taxon>Thiothrix</taxon>
    </lineage>
</organism>
<dbReference type="GO" id="GO:0003848">
    <property type="term" value="F:2-amino-4-hydroxy-6-hydroxymethyldihydropteridine diphosphokinase activity"/>
    <property type="evidence" value="ECO:0007669"/>
    <property type="project" value="UniProtKB-EC"/>
</dbReference>
<evidence type="ECO:0000256" key="5">
    <source>
        <dbReference type="ARBA" id="ARBA00022679"/>
    </source>
</evidence>
<dbReference type="EMBL" id="MTEJ01000008">
    <property type="protein sequence ID" value="OQX16060.1"/>
    <property type="molecule type" value="Genomic_DNA"/>
</dbReference>
<evidence type="ECO:0000256" key="9">
    <source>
        <dbReference type="ARBA" id="ARBA00022909"/>
    </source>
</evidence>
<dbReference type="CDD" id="cd00483">
    <property type="entry name" value="HPPK"/>
    <property type="match status" value="1"/>
</dbReference>
<dbReference type="PANTHER" id="PTHR43071">
    <property type="entry name" value="2-AMINO-4-HYDROXY-6-HYDROXYMETHYLDIHYDROPTERIDINE PYROPHOSPHOKINASE"/>
    <property type="match status" value="1"/>
</dbReference>
<dbReference type="UniPathway" id="UPA00077">
    <property type="reaction ID" value="UER00155"/>
</dbReference>
<evidence type="ECO:0000256" key="3">
    <source>
        <dbReference type="ARBA" id="ARBA00013253"/>
    </source>
</evidence>
<dbReference type="Proteomes" id="UP000192491">
    <property type="component" value="Unassembled WGS sequence"/>
</dbReference>
<dbReference type="SUPFAM" id="SSF55083">
    <property type="entry name" value="6-hydroxymethyl-7,8-dihydropterin pyrophosphokinase, HPPK"/>
    <property type="match status" value="1"/>
</dbReference>
<dbReference type="EC" id="2.7.6.3" evidence="3"/>
<evidence type="ECO:0000256" key="2">
    <source>
        <dbReference type="ARBA" id="ARBA00005810"/>
    </source>
</evidence>
<keyword evidence="5" id="KW-0808">Transferase</keyword>
<evidence type="ECO:0000256" key="7">
    <source>
        <dbReference type="ARBA" id="ARBA00022777"/>
    </source>
</evidence>
<comment type="caution">
    <text evidence="14">The sequence shown here is derived from an EMBL/GenBank/DDBJ whole genome shotgun (WGS) entry which is preliminary data.</text>
</comment>
<dbReference type="PROSITE" id="PS00794">
    <property type="entry name" value="HPPK"/>
    <property type="match status" value="1"/>
</dbReference>
<evidence type="ECO:0000256" key="4">
    <source>
        <dbReference type="ARBA" id="ARBA00016218"/>
    </source>
</evidence>
<keyword evidence="7 14" id="KW-0418">Kinase</keyword>
<evidence type="ECO:0000313" key="15">
    <source>
        <dbReference type="Proteomes" id="UP000192491"/>
    </source>
</evidence>
<dbReference type="InterPro" id="IPR000550">
    <property type="entry name" value="Hppk"/>
</dbReference>
<feature type="domain" description="7,8-dihydro-6-hydroxymethylpterin-pyrophosphokinase" evidence="13">
    <location>
        <begin position="92"/>
        <end position="103"/>
    </location>
</feature>
<dbReference type="Pfam" id="PF01288">
    <property type="entry name" value="HPPK"/>
    <property type="match status" value="1"/>
</dbReference>
<comment type="similarity">
    <text evidence="2">Belongs to the HPPK family.</text>
</comment>
<evidence type="ECO:0000256" key="10">
    <source>
        <dbReference type="ARBA" id="ARBA00029409"/>
    </source>
</evidence>
<evidence type="ECO:0000256" key="12">
    <source>
        <dbReference type="ARBA" id="ARBA00033413"/>
    </source>
</evidence>
<reference evidence="14 15" key="1">
    <citation type="submission" date="2017-01" db="EMBL/GenBank/DDBJ databases">
        <title>Novel large sulfur bacteria in the metagenomes of groundwater-fed chemosynthetic microbial mats in the Lake Huron basin.</title>
        <authorList>
            <person name="Sharrar A.M."/>
            <person name="Flood B.E."/>
            <person name="Bailey J.V."/>
            <person name="Jones D.S."/>
            <person name="Biddanda B."/>
            <person name="Ruberg S.A."/>
            <person name="Marcus D.N."/>
            <person name="Dick G.J."/>
        </authorList>
    </citation>
    <scope>NUCLEOTIDE SEQUENCE [LARGE SCALE GENOMIC DNA]</scope>
    <source>
        <strain evidence="14">A8</strain>
    </source>
</reference>
<keyword evidence="8" id="KW-0067">ATP-binding</keyword>
<dbReference type="GO" id="GO:0046654">
    <property type="term" value="P:tetrahydrofolate biosynthetic process"/>
    <property type="evidence" value="ECO:0007669"/>
    <property type="project" value="UniProtKB-UniPathway"/>
</dbReference>
<evidence type="ECO:0000259" key="13">
    <source>
        <dbReference type="PROSITE" id="PS00794"/>
    </source>
</evidence>
<dbReference type="PANTHER" id="PTHR43071:SF1">
    <property type="entry name" value="2-AMINO-4-HYDROXY-6-HYDROXYMETHYLDIHYDROPTERIDINE PYROPHOSPHOKINASE"/>
    <property type="match status" value="1"/>
</dbReference>
<comment type="function">
    <text evidence="10">Catalyzes the transfer of pyrophosphate from adenosine triphosphate (ATP) to 6-hydroxymethyl-7,8-dihydropterin, an enzymatic step in folate biosynthesis pathway.</text>
</comment>
<gene>
    <name evidence="14" type="ORF">BWK73_05100</name>
</gene>
<dbReference type="GO" id="GO:0016301">
    <property type="term" value="F:kinase activity"/>
    <property type="evidence" value="ECO:0007669"/>
    <property type="project" value="UniProtKB-KW"/>
</dbReference>
<accession>A0A1Y1QXF7</accession>
<evidence type="ECO:0000256" key="1">
    <source>
        <dbReference type="ARBA" id="ARBA00005051"/>
    </source>
</evidence>
<keyword evidence="6" id="KW-0547">Nucleotide-binding</keyword>
<keyword evidence="9" id="KW-0289">Folate biosynthesis</keyword>